<keyword evidence="6" id="KW-1185">Reference proteome</keyword>
<dbReference type="PROSITE" id="PS50977">
    <property type="entry name" value="HTH_TETR_2"/>
    <property type="match status" value="1"/>
</dbReference>
<keyword evidence="1" id="KW-0678">Repressor</keyword>
<organism evidence="5 6">
    <name type="scientific">Metabacillus endolithicus</name>
    <dbReference type="NCBI Taxonomy" id="1535204"/>
    <lineage>
        <taxon>Bacteria</taxon>
        <taxon>Bacillati</taxon>
        <taxon>Bacillota</taxon>
        <taxon>Bacilli</taxon>
        <taxon>Bacillales</taxon>
        <taxon>Bacillaceae</taxon>
        <taxon>Metabacillus</taxon>
    </lineage>
</organism>
<evidence type="ECO:0000259" key="4">
    <source>
        <dbReference type="PROSITE" id="PS50977"/>
    </source>
</evidence>
<dbReference type="PANTHER" id="PTHR43479">
    <property type="entry name" value="ACREF/ENVCD OPERON REPRESSOR-RELATED"/>
    <property type="match status" value="1"/>
</dbReference>
<protein>
    <submittedName>
        <fullName evidence="5">TetR/AcrR family transcriptional regulator</fullName>
    </submittedName>
</protein>
<dbReference type="RefSeq" id="WP_247341209.1">
    <property type="nucleotide sequence ID" value="NZ_CP095550.1"/>
</dbReference>
<dbReference type="Gene3D" id="1.10.357.10">
    <property type="entry name" value="Tetracycline Repressor, domain 2"/>
    <property type="match status" value="1"/>
</dbReference>
<proteinExistence type="predicted"/>
<evidence type="ECO:0000256" key="2">
    <source>
        <dbReference type="ARBA" id="ARBA00023125"/>
    </source>
</evidence>
<dbReference type="InterPro" id="IPR023772">
    <property type="entry name" value="DNA-bd_HTH_TetR-type_CS"/>
</dbReference>
<name>A0ABW5BT41_9BACI</name>
<dbReference type="InterPro" id="IPR050624">
    <property type="entry name" value="HTH-type_Tx_Regulator"/>
</dbReference>
<dbReference type="SUPFAM" id="SSF46689">
    <property type="entry name" value="Homeodomain-like"/>
    <property type="match status" value="1"/>
</dbReference>
<dbReference type="InterPro" id="IPR001647">
    <property type="entry name" value="HTH_TetR"/>
</dbReference>
<dbReference type="InterPro" id="IPR036271">
    <property type="entry name" value="Tet_transcr_reg_TetR-rel_C_sf"/>
</dbReference>
<feature type="domain" description="HTH tetR-type" evidence="4">
    <location>
        <begin position="10"/>
        <end position="70"/>
    </location>
</feature>
<sequence length="212" mass="24931">MYSAFEKLPDEKREKILTTCIEEFSKTGYEKTSTETITSRAGISKGILFHYFKSKKNLYLYVVDYCRKLIGDKIIEEIKKVKTDDFFERIKEVVLIKQRIQYDFLIETKLVTSATLHPPVELKEQLQNLLQKNTDQYSGEFLAKLLDKQLLEGHPSPEKIMELTMLALDSVTKKYVHLFESKQLEYDDILEKMMPELDEYIDIIKYGVYGSR</sequence>
<evidence type="ECO:0000313" key="5">
    <source>
        <dbReference type="EMBL" id="MFD2213242.1"/>
    </source>
</evidence>
<dbReference type="Pfam" id="PF00440">
    <property type="entry name" value="TetR_N"/>
    <property type="match status" value="1"/>
</dbReference>
<gene>
    <name evidence="5" type="ORF">ACFSKK_05865</name>
</gene>
<dbReference type="SUPFAM" id="SSF48498">
    <property type="entry name" value="Tetracyclin repressor-like, C-terminal domain"/>
    <property type="match status" value="1"/>
</dbReference>
<evidence type="ECO:0000313" key="6">
    <source>
        <dbReference type="Proteomes" id="UP001597318"/>
    </source>
</evidence>
<evidence type="ECO:0000256" key="1">
    <source>
        <dbReference type="ARBA" id="ARBA00022491"/>
    </source>
</evidence>
<reference evidence="6" key="1">
    <citation type="journal article" date="2019" name="Int. J. Syst. Evol. Microbiol.">
        <title>The Global Catalogue of Microorganisms (GCM) 10K type strain sequencing project: providing services to taxonomists for standard genome sequencing and annotation.</title>
        <authorList>
            <consortium name="The Broad Institute Genomics Platform"/>
            <consortium name="The Broad Institute Genome Sequencing Center for Infectious Disease"/>
            <person name="Wu L."/>
            <person name="Ma J."/>
        </authorList>
    </citation>
    <scope>NUCLEOTIDE SEQUENCE [LARGE SCALE GENOMIC DNA]</scope>
    <source>
        <strain evidence="6">CGMCC 1.15474</strain>
    </source>
</reference>
<dbReference type="EMBL" id="JBHUIK010000001">
    <property type="protein sequence ID" value="MFD2213242.1"/>
    <property type="molecule type" value="Genomic_DNA"/>
</dbReference>
<accession>A0ABW5BT41</accession>
<dbReference type="PANTHER" id="PTHR43479:SF11">
    <property type="entry name" value="ACREF_ENVCD OPERON REPRESSOR-RELATED"/>
    <property type="match status" value="1"/>
</dbReference>
<dbReference type="Gene3D" id="1.10.10.60">
    <property type="entry name" value="Homeodomain-like"/>
    <property type="match status" value="1"/>
</dbReference>
<dbReference type="PROSITE" id="PS01081">
    <property type="entry name" value="HTH_TETR_1"/>
    <property type="match status" value="1"/>
</dbReference>
<dbReference type="Proteomes" id="UP001597318">
    <property type="component" value="Unassembled WGS sequence"/>
</dbReference>
<dbReference type="PRINTS" id="PR00455">
    <property type="entry name" value="HTHTETR"/>
</dbReference>
<feature type="DNA-binding region" description="H-T-H motif" evidence="3">
    <location>
        <begin position="33"/>
        <end position="52"/>
    </location>
</feature>
<evidence type="ECO:0000256" key="3">
    <source>
        <dbReference type="PROSITE-ProRule" id="PRU00335"/>
    </source>
</evidence>
<dbReference type="InterPro" id="IPR009057">
    <property type="entry name" value="Homeodomain-like_sf"/>
</dbReference>
<keyword evidence="2 3" id="KW-0238">DNA-binding</keyword>
<comment type="caution">
    <text evidence="5">The sequence shown here is derived from an EMBL/GenBank/DDBJ whole genome shotgun (WGS) entry which is preliminary data.</text>
</comment>